<evidence type="ECO:0000259" key="6">
    <source>
        <dbReference type="PROSITE" id="PS50893"/>
    </source>
</evidence>
<dbReference type="GO" id="GO:0016887">
    <property type="term" value="F:ATP hydrolysis activity"/>
    <property type="evidence" value="ECO:0007669"/>
    <property type="project" value="InterPro"/>
</dbReference>
<dbReference type="Proteomes" id="UP000672602">
    <property type="component" value="Unassembled WGS sequence"/>
</dbReference>
<dbReference type="PANTHER" id="PTHR24220:SF689">
    <property type="entry name" value="LIPOPROTEIN-RELEASING SYSTEM ATP-BINDING PROTEIN LOLD"/>
    <property type="match status" value="1"/>
</dbReference>
<dbReference type="AlphaFoldDB" id="A0A8J7SL18"/>
<dbReference type="GO" id="GO:0022857">
    <property type="term" value="F:transmembrane transporter activity"/>
    <property type="evidence" value="ECO:0007669"/>
    <property type="project" value="TreeGrafter"/>
</dbReference>
<keyword evidence="8" id="KW-1185">Reference proteome</keyword>
<dbReference type="PROSITE" id="PS50893">
    <property type="entry name" value="ABC_TRANSPORTER_2"/>
    <property type="match status" value="1"/>
</dbReference>
<keyword evidence="2" id="KW-1003">Cell membrane</keyword>
<evidence type="ECO:0000256" key="3">
    <source>
        <dbReference type="ARBA" id="ARBA00022741"/>
    </source>
</evidence>
<keyword evidence="1" id="KW-0813">Transport</keyword>
<dbReference type="PANTHER" id="PTHR24220">
    <property type="entry name" value="IMPORT ATP-BINDING PROTEIN"/>
    <property type="match status" value="1"/>
</dbReference>
<accession>A0A8J7SL18</accession>
<dbReference type="InterPro" id="IPR015854">
    <property type="entry name" value="ABC_transpr_LolD-like"/>
</dbReference>
<dbReference type="SMART" id="SM00382">
    <property type="entry name" value="AAA"/>
    <property type="match status" value="1"/>
</dbReference>
<evidence type="ECO:0000256" key="2">
    <source>
        <dbReference type="ARBA" id="ARBA00022519"/>
    </source>
</evidence>
<evidence type="ECO:0000256" key="4">
    <source>
        <dbReference type="ARBA" id="ARBA00022840"/>
    </source>
</evidence>
<dbReference type="GO" id="GO:0005524">
    <property type="term" value="F:ATP binding"/>
    <property type="evidence" value="ECO:0007669"/>
    <property type="project" value="UniProtKB-KW"/>
</dbReference>
<dbReference type="SUPFAM" id="SSF52540">
    <property type="entry name" value="P-loop containing nucleoside triphosphate hydrolases"/>
    <property type="match status" value="1"/>
</dbReference>
<dbReference type="InterPro" id="IPR017871">
    <property type="entry name" value="ABC_transporter-like_CS"/>
</dbReference>
<dbReference type="InterPro" id="IPR017911">
    <property type="entry name" value="MacB-like_ATP-bd"/>
</dbReference>
<gene>
    <name evidence="7" type="ORF">KAJ83_02645</name>
</gene>
<organism evidence="7 8">
    <name type="scientific">Marivibrio halodurans</name>
    <dbReference type="NCBI Taxonomy" id="2039722"/>
    <lineage>
        <taxon>Bacteria</taxon>
        <taxon>Pseudomonadati</taxon>
        <taxon>Pseudomonadota</taxon>
        <taxon>Alphaproteobacteria</taxon>
        <taxon>Rhodospirillales</taxon>
        <taxon>Rhodospirillaceae</taxon>
        <taxon>Marivibrio</taxon>
    </lineage>
</organism>
<comment type="similarity">
    <text evidence="5">Belongs to the ABC transporter superfamily. Macrolide exporter (TC 3.A.1.122) family.</text>
</comment>
<name>A0A8J7SL18_9PROT</name>
<dbReference type="Pfam" id="PF00005">
    <property type="entry name" value="ABC_tran"/>
    <property type="match status" value="1"/>
</dbReference>
<comment type="caution">
    <text evidence="7">The sequence shown here is derived from an EMBL/GenBank/DDBJ whole genome shotgun (WGS) entry which is preliminary data.</text>
</comment>
<keyword evidence="3" id="KW-0547">Nucleotide-binding</keyword>
<evidence type="ECO:0000256" key="5">
    <source>
        <dbReference type="ARBA" id="ARBA00038388"/>
    </source>
</evidence>
<proteinExistence type="inferred from homology"/>
<dbReference type="EMBL" id="JAGMWN010000001">
    <property type="protein sequence ID" value="MBP5855891.1"/>
    <property type="molecule type" value="Genomic_DNA"/>
</dbReference>
<keyword evidence="4 7" id="KW-0067">ATP-binding</keyword>
<dbReference type="FunFam" id="3.40.50.300:FF:000032">
    <property type="entry name" value="Export ABC transporter ATP-binding protein"/>
    <property type="match status" value="1"/>
</dbReference>
<dbReference type="GO" id="GO:0005886">
    <property type="term" value="C:plasma membrane"/>
    <property type="evidence" value="ECO:0007669"/>
    <property type="project" value="TreeGrafter"/>
</dbReference>
<protein>
    <submittedName>
        <fullName evidence="7">ABC transporter ATP-binding protein</fullName>
    </submittedName>
</protein>
<dbReference type="GO" id="GO:0098796">
    <property type="term" value="C:membrane protein complex"/>
    <property type="evidence" value="ECO:0007669"/>
    <property type="project" value="UniProtKB-ARBA"/>
</dbReference>
<dbReference type="InterPro" id="IPR027417">
    <property type="entry name" value="P-loop_NTPase"/>
</dbReference>
<dbReference type="InterPro" id="IPR003439">
    <property type="entry name" value="ABC_transporter-like_ATP-bd"/>
</dbReference>
<dbReference type="Gene3D" id="3.40.50.300">
    <property type="entry name" value="P-loop containing nucleotide triphosphate hydrolases"/>
    <property type="match status" value="1"/>
</dbReference>
<evidence type="ECO:0000313" key="7">
    <source>
        <dbReference type="EMBL" id="MBP5855891.1"/>
    </source>
</evidence>
<reference evidence="7" key="1">
    <citation type="submission" date="2021-04" db="EMBL/GenBank/DDBJ databases">
        <authorList>
            <person name="Zhang D.-C."/>
        </authorList>
    </citation>
    <scope>NUCLEOTIDE SEQUENCE</scope>
    <source>
        <strain evidence="7">CGMCC 1.15697</strain>
    </source>
</reference>
<dbReference type="CDD" id="cd03255">
    <property type="entry name" value="ABC_MJ0796_LolCDE_FtsE"/>
    <property type="match status" value="1"/>
</dbReference>
<feature type="domain" description="ABC transporter" evidence="6">
    <location>
        <begin position="13"/>
        <end position="230"/>
    </location>
</feature>
<evidence type="ECO:0000313" key="8">
    <source>
        <dbReference type="Proteomes" id="UP000672602"/>
    </source>
</evidence>
<evidence type="ECO:0000256" key="1">
    <source>
        <dbReference type="ARBA" id="ARBA00022448"/>
    </source>
</evidence>
<keyword evidence="2" id="KW-0997">Cell inner membrane</keyword>
<keyword evidence="2" id="KW-0472">Membrane</keyword>
<sequence length="230" mass="24193">MPRVGDRLTEIIAELEDARLAYPGAGGEVSVLAGIDMRVTAGEILAVTGPSGSGKSSLIALMGGLERPTGGRIDVMGVDMAHADETTRTRLRRRDIGVVFQAYHLVPAMTALQNVALPLVLAGIPDARERAAAMLDRVGLGHRLDHRPTALSGGEQQRAAIARAFIAAPRLILADEPTGNLDQKTGAAIVEVMFDLARSTGAALLLVTHDPALAARCDRRLEIDSGRIAA</sequence>
<dbReference type="PROSITE" id="PS00211">
    <property type="entry name" value="ABC_TRANSPORTER_1"/>
    <property type="match status" value="1"/>
</dbReference>
<dbReference type="InterPro" id="IPR003593">
    <property type="entry name" value="AAA+_ATPase"/>
</dbReference>